<reference evidence="1" key="1">
    <citation type="submission" date="2019-08" db="EMBL/GenBank/DDBJ databases">
        <authorList>
            <person name="Kucharzyk K."/>
            <person name="Murdoch R.W."/>
            <person name="Higgins S."/>
            <person name="Loffler F."/>
        </authorList>
    </citation>
    <scope>NUCLEOTIDE SEQUENCE</scope>
</reference>
<comment type="caution">
    <text evidence="1">The sequence shown here is derived from an EMBL/GenBank/DDBJ whole genome shotgun (WGS) entry which is preliminary data.</text>
</comment>
<dbReference type="AlphaFoldDB" id="A0A645E126"/>
<organism evidence="1">
    <name type="scientific">bioreactor metagenome</name>
    <dbReference type="NCBI Taxonomy" id="1076179"/>
    <lineage>
        <taxon>unclassified sequences</taxon>
        <taxon>metagenomes</taxon>
        <taxon>ecological metagenomes</taxon>
    </lineage>
</organism>
<evidence type="ECO:0000313" key="1">
    <source>
        <dbReference type="EMBL" id="MPM95460.1"/>
    </source>
</evidence>
<protein>
    <submittedName>
        <fullName evidence="1">Uncharacterized protein</fullName>
    </submittedName>
</protein>
<dbReference type="EMBL" id="VSSQ01041950">
    <property type="protein sequence ID" value="MPM95460.1"/>
    <property type="molecule type" value="Genomic_DNA"/>
</dbReference>
<accession>A0A645E126</accession>
<proteinExistence type="predicted"/>
<gene>
    <name evidence="1" type="ORF">SDC9_142614</name>
</gene>
<sequence>MGKSLECIIVGVLRQKIIPEIVKRVTDFCQVPAQIVRADAVFGLRQLPDNNGSDVSSNSIGKILRIVIEICKFAEQRSERLVLRTTLFNFPDLFLKRMNLF</sequence>
<name>A0A645E126_9ZZZZ</name>